<feature type="domain" description="DUF7779" evidence="2">
    <location>
        <begin position="270"/>
        <end position="364"/>
    </location>
</feature>
<dbReference type="Proteomes" id="UP001474181">
    <property type="component" value="Unassembled WGS sequence"/>
</dbReference>
<dbReference type="SUPFAM" id="SSF52540">
    <property type="entry name" value="P-loop containing nucleoside triphosphate hydrolases"/>
    <property type="match status" value="1"/>
</dbReference>
<dbReference type="SUPFAM" id="SSF48452">
    <property type="entry name" value="TPR-like"/>
    <property type="match status" value="3"/>
</dbReference>
<evidence type="ECO:0000313" key="3">
    <source>
        <dbReference type="EMBL" id="MER7178638.1"/>
    </source>
</evidence>
<dbReference type="PANTHER" id="PTHR46082">
    <property type="entry name" value="ATP/GTP-BINDING PROTEIN-RELATED"/>
    <property type="match status" value="1"/>
</dbReference>
<dbReference type="InterPro" id="IPR011990">
    <property type="entry name" value="TPR-like_helical_dom_sf"/>
</dbReference>
<dbReference type="InterPro" id="IPR053137">
    <property type="entry name" value="NLR-like"/>
</dbReference>
<comment type="caution">
    <text evidence="3">The sequence shown here is derived from an EMBL/GenBank/DDBJ whole genome shotgun (WGS) entry which is preliminary data.</text>
</comment>
<dbReference type="InterPro" id="IPR027417">
    <property type="entry name" value="P-loop_NTPase"/>
</dbReference>
<keyword evidence="4" id="KW-1185">Reference proteome</keyword>
<accession>A0ABV1WP41</accession>
<dbReference type="Pfam" id="PF13374">
    <property type="entry name" value="TPR_10"/>
    <property type="match status" value="5"/>
</dbReference>
<dbReference type="RefSeq" id="WP_350777168.1">
    <property type="nucleotide sequence ID" value="NZ_JBEPEK010000016.1"/>
</dbReference>
<sequence length="1135" mass="122459">MLPSRAQSFQHRSEADQLRAAVDSGGTAVLSQVLTGTGGVGKTQLAADYARTAWDRGEVDVLVWVSASSRSAITTQYAQAAVELLAADPEDREQAARAFLAWLQPKAAQRPCRWLVVLDDVADPADMRGLWPPASPHGRVLVTTRRREAALTGDGRRLVTVGLFTAQEAASYFTAVFAAHDCHDEPTDEINGLAADLGYLPLALAQAAAYIIDTGLNCASYRVLFADQKAKLAHLLPEPGALPDDQTATVAATWALSIERANQIRPAGLAQPMLQLAAFLDPNGIPATVLTSQPNLAHLTKHRTPTGTGGADQAARVSAEEATLALRVLHRLSLIDHTPDTPHQAVRVHQLIQRATRDPLTQDERDRLALTAADTLTAAWPTIERDAALAQALRANTTALTRTAEDALYRPAPHQVLFRIGASLGESGQATAAVDHYKHLAVTARQRLGPEHHDTLAARGQLAHWRGKAGDAAEAAANLADLSAKRVRVQGPNHPETLASRHYLAHWRGEAGDAAGAAAAFGELLADMERVLGPDHPNTLAIRGQLVGWQGETGGYTGTAANAFEQLINDRVRVQGADHPETLAARRNLAHWRWRAGDTVHAAALLHELLADQMRVLGPDHRDTLATRSQLAHWRGKAGGYVGNVVSAFEQLINDRVRVQGADHPETLAARRDLAHWRGEAGDATGAAEALAELLLDQEWVQGPDHPDTLTTRHYLAHWRGKAGDAGSAADAFEQLINDRVRVLGADHPATLGARRDLAHWREQAGDTAGAAEAQAELLVNDRIRVLGADHPDTLTTRSQLAHWRGKAGDATGAATALAELLDDMERVLGADHPDTLTTRSQLAHWRGKAGDATGAATALAELLVGQERVLGRDHPDTLTTRHNLGKLLAELDPYHPPALETHQSLAYWWEEDVIRPARALAANKREAERRAEYDRLSLRPFMEERQAPAAPRDTPSLTAHRNLTYRQEQAGDASDGAGAGFEKLLLDRVRAQSPGNPSEFGSHCGVLRRLQDLPKTSLVEPTVGSTDFLGRPLAKPPANTVTPACRLCSYLGPSFPVGTPLPDVLAPIRVHMGEAHPDSEEAESRPKMLHSFPKMLHSYLPGLTVEVLLKVNTRRAENPYGDGTMCEPGCECGQ</sequence>
<reference evidence="3 4" key="1">
    <citation type="submission" date="2024-06" db="EMBL/GenBank/DDBJ databases">
        <title>The Natural Products Discovery Center: Release of the First 8490 Sequenced Strains for Exploring Actinobacteria Biosynthetic Diversity.</title>
        <authorList>
            <person name="Kalkreuter E."/>
            <person name="Kautsar S.A."/>
            <person name="Yang D."/>
            <person name="Bader C.D."/>
            <person name="Teijaro C.N."/>
            <person name="Fluegel L."/>
            <person name="Davis C.M."/>
            <person name="Simpson J.R."/>
            <person name="Lauterbach L."/>
            <person name="Steele A.D."/>
            <person name="Gui C."/>
            <person name="Meng S."/>
            <person name="Li G."/>
            <person name="Viehrig K."/>
            <person name="Ye F."/>
            <person name="Su P."/>
            <person name="Kiefer A.F."/>
            <person name="Nichols A."/>
            <person name="Cepeda A.J."/>
            <person name="Yan W."/>
            <person name="Fan B."/>
            <person name="Jiang Y."/>
            <person name="Adhikari A."/>
            <person name="Zheng C.-J."/>
            <person name="Schuster L."/>
            <person name="Cowan T.M."/>
            <person name="Smanski M.J."/>
            <person name="Chevrette M.G."/>
            <person name="De Carvalho L.P.S."/>
            <person name="Shen B."/>
        </authorList>
    </citation>
    <scope>NUCLEOTIDE SEQUENCE [LARGE SCALE GENOMIC DNA]</scope>
    <source>
        <strain evidence="3 4">NPDC000234</strain>
    </source>
</reference>
<dbReference type="Gene3D" id="1.25.40.10">
    <property type="entry name" value="Tetratricopeptide repeat domain"/>
    <property type="match status" value="4"/>
</dbReference>
<dbReference type="InterPro" id="IPR002182">
    <property type="entry name" value="NB-ARC"/>
</dbReference>
<evidence type="ECO:0000313" key="4">
    <source>
        <dbReference type="Proteomes" id="UP001474181"/>
    </source>
</evidence>
<dbReference type="InterPro" id="IPR056681">
    <property type="entry name" value="DUF7779"/>
</dbReference>
<dbReference type="Pfam" id="PF25000">
    <property type="entry name" value="DUF7779"/>
    <property type="match status" value="1"/>
</dbReference>
<gene>
    <name evidence="3" type="ORF">ABT404_03965</name>
</gene>
<organism evidence="3 4">
    <name type="scientific">Streptomyces hyaluromycini</name>
    <dbReference type="NCBI Taxonomy" id="1377993"/>
    <lineage>
        <taxon>Bacteria</taxon>
        <taxon>Bacillati</taxon>
        <taxon>Actinomycetota</taxon>
        <taxon>Actinomycetes</taxon>
        <taxon>Kitasatosporales</taxon>
        <taxon>Streptomycetaceae</taxon>
        <taxon>Streptomyces</taxon>
    </lineage>
</organism>
<evidence type="ECO:0000259" key="1">
    <source>
        <dbReference type="Pfam" id="PF00931"/>
    </source>
</evidence>
<dbReference type="Pfam" id="PF00931">
    <property type="entry name" value="NB-ARC"/>
    <property type="match status" value="1"/>
</dbReference>
<proteinExistence type="predicted"/>
<dbReference type="PANTHER" id="PTHR46082:SF6">
    <property type="entry name" value="AAA+ ATPASE DOMAIN-CONTAINING PROTEIN-RELATED"/>
    <property type="match status" value="1"/>
</dbReference>
<feature type="domain" description="NB-ARC" evidence="1">
    <location>
        <begin position="34"/>
        <end position="173"/>
    </location>
</feature>
<protein>
    <submittedName>
        <fullName evidence="3">Tetratricopeptide repeat protein</fullName>
    </submittedName>
</protein>
<dbReference type="Gene3D" id="3.40.50.300">
    <property type="entry name" value="P-loop containing nucleotide triphosphate hydrolases"/>
    <property type="match status" value="1"/>
</dbReference>
<dbReference type="EMBL" id="JBEPEK010000016">
    <property type="protein sequence ID" value="MER7178638.1"/>
    <property type="molecule type" value="Genomic_DNA"/>
</dbReference>
<evidence type="ECO:0000259" key="2">
    <source>
        <dbReference type="Pfam" id="PF25000"/>
    </source>
</evidence>
<name>A0ABV1WP41_9ACTN</name>